<dbReference type="NCBIfam" id="TIGR00367">
    <property type="entry name" value="calcium/sodium antiporter"/>
    <property type="match status" value="1"/>
</dbReference>
<feature type="transmembrane region" description="Helical" evidence="5">
    <location>
        <begin position="174"/>
        <end position="197"/>
    </location>
</feature>
<feature type="transmembrane region" description="Helical" evidence="5">
    <location>
        <begin position="305"/>
        <end position="324"/>
    </location>
</feature>
<evidence type="ECO:0000256" key="3">
    <source>
        <dbReference type="ARBA" id="ARBA00022989"/>
    </source>
</evidence>
<sequence>MLLTQYIIAIIGGFIVLVWGADRFVYGAAGTARNIGVSTLVIGLTVVGFGTSAPEILVSVMAALEGSPGIAVGNAIGSNIANIALVLGVTALVSPLLVNSKILKREFPIMLFAMFVALFLLYDLQLSWIDGLILMSGIVAFTFWLIKISKGKDNDPSLQQEFETEIPHIPLKKAILWTLAGLVLLLISSQILVYGAVNIAKYFGVSDLIIGLTIIAIGTSLPELATSVMSAIKKEHDMAIGNIIGSNMFNLLAVLGIPAMLVSPIPLTAEVISRDYMMMLGLSIVLFIFAYGFRGPGRINRIEGGLLLLAYFAYMGTLYMSVAATHST</sequence>
<feature type="transmembrane region" description="Helical" evidence="5">
    <location>
        <begin position="128"/>
        <end position="146"/>
    </location>
</feature>
<feature type="domain" description="Sodium/calcium exchanger membrane region" evidence="6">
    <location>
        <begin position="7"/>
        <end position="146"/>
    </location>
</feature>
<evidence type="ECO:0000256" key="1">
    <source>
        <dbReference type="ARBA" id="ARBA00004141"/>
    </source>
</evidence>
<feature type="transmembrane region" description="Helical" evidence="5">
    <location>
        <begin position="244"/>
        <end position="264"/>
    </location>
</feature>
<dbReference type="InterPro" id="IPR004481">
    <property type="entry name" value="K/Na/Ca-exchanger"/>
</dbReference>
<reference evidence="7" key="1">
    <citation type="submission" date="2018-06" db="EMBL/GenBank/DDBJ databases">
        <authorList>
            <person name="Zhirakovskaya E."/>
        </authorList>
    </citation>
    <scope>NUCLEOTIDE SEQUENCE</scope>
</reference>
<dbReference type="PANTHER" id="PTHR10846">
    <property type="entry name" value="SODIUM/POTASSIUM/CALCIUM EXCHANGER"/>
    <property type="match status" value="1"/>
</dbReference>
<keyword evidence="2 5" id="KW-0812">Transmembrane</keyword>
<feature type="transmembrane region" description="Helical" evidence="5">
    <location>
        <begin position="76"/>
        <end position="98"/>
    </location>
</feature>
<evidence type="ECO:0000256" key="5">
    <source>
        <dbReference type="SAM" id="Phobius"/>
    </source>
</evidence>
<dbReference type="PANTHER" id="PTHR10846:SF8">
    <property type="entry name" value="INNER MEMBRANE PROTEIN YRBG"/>
    <property type="match status" value="1"/>
</dbReference>
<dbReference type="GO" id="GO:0005262">
    <property type="term" value="F:calcium channel activity"/>
    <property type="evidence" value="ECO:0007669"/>
    <property type="project" value="TreeGrafter"/>
</dbReference>
<feature type="transmembrane region" description="Helical" evidence="5">
    <location>
        <begin position="209"/>
        <end position="232"/>
    </location>
</feature>
<dbReference type="GO" id="GO:0006874">
    <property type="term" value="P:intracellular calcium ion homeostasis"/>
    <property type="evidence" value="ECO:0007669"/>
    <property type="project" value="TreeGrafter"/>
</dbReference>
<dbReference type="Gene3D" id="1.20.1420.30">
    <property type="entry name" value="NCX, central ion-binding region"/>
    <property type="match status" value="1"/>
</dbReference>
<feature type="domain" description="Sodium/calcium exchanger membrane region" evidence="6">
    <location>
        <begin position="174"/>
        <end position="319"/>
    </location>
</feature>
<protein>
    <submittedName>
        <fullName evidence="7">Inner membrane protein YrbG, predicted calcium/sodium:proton antiporter</fullName>
    </submittedName>
</protein>
<gene>
    <name evidence="7" type="ORF">MNBD_GAMMA21-2528</name>
</gene>
<evidence type="ECO:0000256" key="4">
    <source>
        <dbReference type="ARBA" id="ARBA00023136"/>
    </source>
</evidence>
<keyword evidence="3 5" id="KW-1133">Transmembrane helix</keyword>
<feature type="transmembrane region" description="Helical" evidence="5">
    <location>
        <begin position="6"/>
        <end position="25"/>
    </location>
</feature>
<proteinExistence type="predicted"/>
<organism evidence="7">
    <name type="scientific">hydrothermal vent metagenome</name>
    <dbReference type="NCBI Taxonomy" id="652676"/>
    <lineage>
        <taxon>unclassified sequences</taxon>
        <taxon>metagenomes</taxon>
        <taxon>ecological metagenomes</taxon>
    </lineage>
</organism>
<comment type="subcellular location">
    <subcellularLocation>
        <location evidence="1">Membrane</location>
        <topology evidence="1">Multi-pass membrane protein</topology>
    </subcellularLocation>
</comment>
<dbReference type="EMBL" id="UOFR01000049">
    <property type="protein sequence ID" value="VAW97472.1"/>
    <property type="molecule type" value="Genomic_DNA"/>
</dbReference>
<evidence type="ECO:0000313" key="7">
    <source>
        <dbReference type="EMBL" id="VAW97472.1"/>
    </source>
</evidence>
<keyword evidence="4 5" id="KW-0472">Membrane</keyword>
<feature type="transmembrane region" description="Helical" evidence="5">
    <location>
        <begin position="105"/>
        <end position="122"/>
    </location>
</feature>
<dbReference type="InterPro" id="IPR044880">
    <property type="entry name" value="NCX_ion-bd_dom_sf"/>
</dbReference>
<name>A0A3B1AC28_9ZZZZ</name>
<evidence type="ECO:0000256" key="2">
    <source>
        <dbReference type="ARBA" id="ARBA00022692"/>
    </source>
</evidence>
<dbReference type="GO" id="GO:0005886">
    <property type="term" value="C:plasma membrane"/>
    <property type="evidence" value="ECO:0007669"/>
    <property type="project" value="TreeGrafter"/>
</dbReference>
<feature type="transmembrane region" description="Helical" evidence="5">
    <location>
        <begin position="37"/>
        <end position="64"/>
    </location>
</feature>
<feature type="transmembrane region" description="Helical" evidence="5">
    <location>
        <begin position="276"/>
        <end position="293"/>
    </location>
</feature>
<evidence type="ECO:0000259" key="6">
    <source>
        <dbReference type="Pfam" id="PF01699"/>
    </source>
</evidence>
<dbReference type="AlphaFoldDB" id="A0A3B1AC28"/>
<dbReference type="Pfam" id="PF01699">
    <property type="entry name" value="Na_Ca_ex"/>
    <property type="match status" value="2"/>
</dbReference>
<dbReference type="InterPro" id="IPR004837">
    <property type="entry name" value="NaCa_Exmemb"/>
</dbReference>
<dbReference type="GO" id="GO:0008273">
    <property type="term" value="F:calcium, potassium:sodium antiporter activity"/>
    <property type="evidence" value="ECO:0007669"/>
    <property type="project" value="TreeGrafter"/>
</dbReference>
<accession>A0A3B1AC28</accession>